<reference evidence="9" key="1">
    <citation type="submission" date="2022-11" db="UniProtKB">
        <authorList>
            <consortium name="WormBaseParasite"/>
        </authorList>
    </citation>
    <scope>IDENTIFICATION</scope>
</reference>
<comment type="subunit">
    <text evidence="4">Component of the small ribosomal subunit.</text>
</comment>
<evidence type="ECO:0000313" key="8">
    <source>
        <dbReference type="Proteomes" id="UP000887574"/>
    </source>
</evidence>
<dbReference type="GO" id="GO:0005840">
    <property type="term" value="C:ribosome"/>
    <property type="evidence" value="ECO:0007669"/>
    <property type="project" value="UniProtKB-KW"/>
</dbReference>
<organism evidence="8 9">
    <name type="scientific">Ditylenchus dipsaci</name>
    <dbReference type="NCBI Taxonomy" id="166011"/>
    <lineage>
        <taxon>Eukaryota</taxon>
        <taxon>Metazoa</taxon>
        <taxon>Ecdysozoa</taxon>
        <taxon>Nematoda</taxon>
        <taxon>Chromadorea</taxon>
        <taxon>Rhabditida</taxon>
        <taxon>Tylenchina</taxon>
        <taxon>Tylenchomorpha</taxon>
        <taxon>Sphaerularioidea</taxon>
        <taxon>Anguinidae</taxon>
        <taxon>Anguininae</taxon>
        <taxon>Ditylenchus</taxon>
    </lineage>
</organism>
<feature type="region of interest" description="Disordered" evidence="7">
    <location>
        <begin position="1"/>
        <end position="28"/>
    </location>
</feature>
<evidence type="ECO:0000256" key="1">
    <source>
        <dbReference type="ARBA" id="ARBA00009106"/>
    </source>
</evidence>
<dbReference type="WBParaSite" id="jg12071">
    <property type="protein sequence ID" value="jg12071"/>
    <property type="gene ID" value="jg12071"/>
</dbReference>
<proteinExistence type="inferred from homology"/>
<keyword evidence="3 6" id="KW-0687">Ribonucleoprotein</keyword>
<dbReference type="AlphaFoldDB" id="A0A915CSU4"/>
<protein>
    <recommendedName>
        <fullName evidence="6">40S ribosomal protein S25</fullName>
    </recommendedName>
</protein>
<sequence>MPAAKSSKKVDPKGGKAPAKKKDAGGGGGEIPLVKLITPSVVSERFKVRASVAKASLRELLAKGLIRCVVKHGSQLVYTRAISKATEAVVMKTRIKRNLNC</sequence>
<evidence type="ECO:0000256" key="7">
    <source>
        <dbReference type="SAM" id="MobiDB-lite"/>
    </source>
</evidence>
<comment type="similarity">
    <text evidence="1 6">Belongs to the eukaryotic ribosomal protein eS25 family.</text>
</comment>
<evidence type="ECO:0000256" key="5">
    <source>
        <dbReference type="ARBA" id="ARBA00045746"/>
    </source>
</evidence>
<accession>A0A915CSU4</accession>
<feature type="compositionally biased region" description="Basic and acidic residues" evidence="7">
    <location>
        <begin position="8"/>
        <end position="24"/>
    </location>
</feature>
<keyword evidence="8" id="KW-1185">Reference proteome</keyword>
<dbReference type="GO" id="GO:1990904">
    <property type="term" value="C:ribonucleoprotein complex"/>
    <property type="evidence" value="ECO:0007669"/>
    <property type="project" value="UniProtKB-KW"/>
</dbReference>
<dbReference type="InterPro" id="IPR036388">
    <property type="entry name" value="WH-like_DNA-bd_sf"/>
</dbReference>
<evidence type="ECO:0000256" key="4">
    <source>
        <dbReference type="ARBA" id="ARBA00035021"/>
    </source>
</evidence>
<name>A0A915CSU4_9BILA</name>
<evidence type="ECO:0000313" key="9">
    <source>
        <dbReference type="WBParaSite" id="jg12071"/>
    </source>
</evidence>
<keyword evidence="2 6" id="KW-0689">Ribosomal protein</keyword>
<evidence type="ECO:0000256" key="3">
    <source>
        <dbReference type="ARBA" id="ARBA00023274"/>
    </source>
</evidence>
<evidence type="ECO:0000256" key="6">
    <source>
        <dbReference type="RuleBase" id="RU366057"/>
    </source>
</evidence>
<comment type="function">
    <text evidence="5">Component of the small ribosomal subunit. The ribosome is a large ribonucleoprotein complex responsible for the synthesis of proteins in the cell.</text>
</comment>
<evidence type="ECO:0000256" key="2">
    <source>
        <dbReference type="ARBA" id="ARBA00022980"/>
    </source>
</evidence>
<dbReference type="Pfam" id="PF03297">
    <property type="entry name" value="Ribosomal_S25"/>
    <property type="match status" value="1"/>
</dbReference>
<dbReference type="PANTHER" id="PTHR12850">
    <property type="entry name" value="40S RIBOSOMAL PROTEIN S25"/>
    <property type="match status" value="1"/>
</dbReference>
<dbReference type="Gene3D" id="1.10.10.10">
    <property type="entry name" value="Winged helix-like DNA-binding domain superfamily/Winged helix DNA-binding domain"/>
    <property type="match status" value="1"/>
</dbReference>
<dbReference type="Proteomes" id="UP000887574">
    <property type="component" value="Unplaced"/>
</dbReference>
<dbReference type="InterPro" id="IPR004977">
    <property type="entry name" value="Ribosomal_eS25"/>
</dbReference>